<keyword evidence="2" id="KW-1185">Reference proteome</keyword>
<dbReference type="VEuPathDB" id="MicrosporidiaDB:THOM_0013"/>
<reference evidence="1 2" key="1">
    <citation type="journal article" date="2012" name="PLoS Pathog.">
        <title>The genome of the obligate intracellular parasite Trachipleistophora hominis: new insights into microsporidian genome dynamics and reductive evolution.</title>
        <authorList>
            <person name="Heinz E."/>
            <person name="Williams T.A."/>
            <person name="Nakjang S."/>
            <person name="Noel C.J."/>
            <person name="Swan D.C."/>
            <person name="Goldberg A.V."/>
            <person name="Harris S.R."/>
            <person name="Weinmaier T."/>
            <person name="Markert S."/>
            <person name="Becher D."/>
            <person name="Bernhardt J."/>
            <person name="Dagan T."/>
            <person name="Hacker C."/>
            <person name="Lucocq J.M."/>
            <person name="Schweder T."/>
            <person name="Rattei T."/>
            <person name="Hall N."/>
            <person name="Hirt R.P."/>
            <person name="Embley T.M."/>
        </authorList>
    </citation>
    <scope>NUCLEOTIDE SEQUENCE [LARGE SCALE GENOMIC DNA]</scope>
</reference>
<proteinExistence type="predicted"/>
<gene>
    <name evidence="1" type="ORF">THOM_0013</name>
</gene>
<dbReference type="AlphaFoldDB" id="L7K0F3"/>
<protein>
    <submittedName>
        <fullName evidence="1">Uncharacterized protein</fullName>
    </submittedName>
</protein>
<evidence type="ECO:0000313" key="1">
    <source>
        <dbReference type="EMBL" id="ELQ76986.1"/>
    </source>
</evidence>
<dbReference type="EMBL" id="JH993798">
    <property type="protein sequence ID" value="ELQ76986.1"/>
    <property type="molecule type" value="Genomic_DNA"/>
</dbReference>
<sequence>MLMMYESTAGILLCRIDDGEKNEIKIVDKYLFKENKEAINILGEIKNHKIGDNLCGFLKKTWAKTSTW</sequence>
<dbReference type="Proteomes" id="UP000011185">
    <property type="component" value="Unassembled WGS sequence"/>
</dbReference>
<name>L7K0F3_TRAHO</name>
<evidence type="ECO:0000313" key="2">
    <source>
        <dbReference type="Proteomes" id="UP000011185"/>
    </source>
</evidence>
<dbReference type="InParanoid" id="L7K0F3"/>
<accession>L7K0F3</accession>
<organism evidence="1 2">
    <name type="scientific">Trachipleistophora hominis</name>
    <name type="common">Microsporidian parasite</name>
    <dbReference type="NCBI Taxonomy" id="72359"/>
    <lineage>
        <taxon>Eukaryota</taxon>
        <taxon>Fungi</taxon>
        <taxon>Fungi incertae sedis</taxon>
        <taxon>Microsporidia</taxon>
        <taxon>Pleistophoridae</taxon>
        <taxon>Trachipleistophora</taxon>
    </lineage>
</organism>
<dbReference type="HOGENOM" id="CLU_2795738_0_0_1"/>